<dbReference type="InterPro" id="IPR016035">
    <property type="entry name" value="Acyl_Trfase/lysoPLipase"/>
</dbReference>
<dbReference type="SMART" id="SM00827">
    <property type="entry name" value="PKS_AT"/>
    <property type="match status" value="1"/>
</dbReference>
<comment type="caution">
    <text evidence="2">The sequence shown here is derived from an EMBL/GenBank/DDBJ whole genome shotgun (WGS) entry which is preliminary data.</text>
</comment>
<sequence length="360" mass="39080">MGSQWVGMGAGLMRIPIFAETIERLHAVLEPKELDLKKILTETGPDAFDDILKSFVGIAACQIALTNVMTAIGVVPDGIIGHSLGEQACAYADGCLTEEQTVLSAWARGAACKDATLIKGMMAAVGLGYKDVLPRLPPTIDVACHNSSTSCTLSGPAEDVELFVKQLSDIGVFAKTVDVASIAYHSRYIQTVAPFFQERVESFLPKPKRRSSKWVTTSVPLDKQDEDWARLCSAEYLTNNLLSPVLFEEALQHIPQQAVVIEIAPHGLLQAILKRALPEPVHIPLTRRGETNAARFLLDAIGKISCASTVCDLSVLYPDTEFPVPRATPSVANLAILDVENADNRDPYKIIAEKVRCPSF</sequence>
<dbReference type="GO" id="GO:0004312">
    <property type="term" value="F:fatty acid synthase activity"/>
    <property type="evidence" value="ECO:0007669"/>
    <property type="project" value="TreeGrafter"/>
</dbReference>
<dbReference type="SUPFAM" id="SSF55048">
    <property type="entry name" value="Probable ACP-binding domain of malonyl-CoA ACP transacylase"/>
    <property type="match status" value="1"/>
</dbReference>
<accession>A0AAV7X7E9</accession>
<evidence type="ECO:0000313" key="3">
    <source>
        <dbReference type="Proteomes" id="UP001075354"/>
    </source>
</evidence>
<dbReference type="InterPro" id="IPR014043">
    <property type="entry name" value="Acyl_transferase_dom"/>
</dbReference>
<dbReference type="PANTHER" id="PTHR43775:SF23">
    <property type="entry name" value="FATTY ACID SYNTHASE 3"/>
    <property type="match status" value="1"/>
</dbReference>
<gene>
    <name evidence="2" type="ORF">ONE63_003608</name>
</gene>
<dbReference type="GO" id="GO:0006633">
    <property type="term" value="P:fatty acid biosynthetic process"/>
    <property type="evidence" value="ECO:0007669"/>
    <property type="project" value="TreeGrafter"/>
</dbReference>
<protein>
    <recommendedName>
        <fullName evidence="1">Malonyl-CoA:ACP transacylase (MAT) domain-containing protein</fullName>
    </recommendedName>
</protein>
<dbReference type="Gene3D" id="3.40.366.10">
    <property type="entry name" value="Malonyl-Coenzyme A Acyl Carrier Protein, domain 2"/>
    <property type="match status" value="1"/>
</dbReference>
<feature type="domain" description="Malonyl-CoA:ACP transacylase (MAT)" evidence="1">
    <location>
        <begin position="1"/>
        <end position="290"/>
    </location>
</feature>
<evidence type="ECO:0000313" key="2">
    <source>
        <dbReference type="EMBL" id="KAJ1520482.1"/>
    </source>
</evidence>
<proteinExistence type="predicted"/>
<dbReference type="PANTHER" id="PTHR43775">
    <property type="entry name" value="FATTY ACID SYNTHASE"/>
    <property type="match status" value="1"/>
</dbReference>
<dbReference type="InterPro" id="IPR050091">
    <property type="entry name" value="PKS_NRPS_Biosynth_Enz"/>
</dbReference>
<name>A0AAV7X7E9_9NEOP</name>
<evidence type="ECO:0000259" key="1">
    <source>
        <dbReference type="SMART" id="SM00827"/>
    </source>
</evidence>
<dbReference type="Proteomes" id="UP001075354">
    <property type="component" value="Chromosome 14"/>
</dbReference>
<organism evidence="2 3">
    <name type="scientific">Megalurothrips usitatus</name>
    <name type="common">bean blossom thrips</name>
    <dbReference type="NCBI Taxonomy" id="439358"/>
    <lineage>
        <taxon>Eukaryota</taxon>
        <taxon>Metazoa</taxon>
        <taxon>Ecdysozoa</taxon>
        <taxon>Arthropoda</taxon>
        <taxon>Hexapoda</taxon>
        <taxon>Insecta</taxon>
        <taxon>Pterygota</taxon>
        <taxon>Neoptera</taxon>
        <taxon>Paraneoptera</taxon>
        <taxon>Thysanoptera</taxon>
        <taxon>Terebrantia</taxon>
        <taxon>Thripoidea</taxon>
        <taxon>Thripidae</taxon>
        <taxon>Megalurothrips</taxon>
    </lineage>
</organism>
<dbReference type="AlphaFoldDB" id="A0AAV7X7E9"/>
<reference evidence="2" key="1">
    <citation type="submission" date="2022-12" db="EMBL/GenBank/DDBJ databases">
        <title>Chromosome-level genome assembly of the bean flower thrips Megalurothrips usitatus.</title>
        <authorList>
            <person name="Ma L."/>
            <person name="Liu Q."/>
            <person name="Li H."/>
            <person name="Cai W."/>
        </authorList>
    </citation>
    <scope>NUCLEOTIDE SEQUENCE</scope>
    <source>
        <strain evidence="2">Cailab_2022a</strain>
    </source>
</reference>
<keyword evidence="3" id="KW-1185">Reference proteome</keyword>
<dbReference type="InterPro" id="IPR001227">
    <property type="entry name" value="Ac_transferase_dom_sf"/>
</dbReference>
<dbReference type="EMBL" id="JAPTSV010000014">
    <property type="protein sequence ID" value="KAJ1520482.1"/>
    <property type="molecule type" value="Genomic_DNA"/>
</dbReference>
<dbReference type="Pfam" id="PF00698">
    <property type="entry name" value="Acyl_transf_1"/>
    <property type="match status" value="1"/>
</dbReference>
<dbReference type="InterPro" id="IPR016036">
    <property type="entry name" value="Malonyl_transacylase_ACP-bd"/>
</dbReference>
<dbReference type="SUPFAM" id="SSF52151">
    <property type="entry name" value="FabD/lysophospholipase-like"/>
    <property type="match status" value="1"/>
</dbReference>